<feature type="compositionally biased region" description="Low complexity" evidence="1">
    <location>
        <begin position="594"/>
        <end position="610"/>
    </location>
</feature>
<reference evidence="2 3" key="1">
    <citation type="submission" date="2016-08" db="EMBL/GenBank/DDBJ databases">
        <title>Genomes of anaerobic fungi encode conserved fungal cellulosomes for biomass hydrolysis.</title>
        <authorList>
            <consortium name="DOE Joint Genome Institute"/>
            <person name="Haitjema C.H."/>
            <person name="Gilmore S.P."/>
            <person name="Henske J.K."/>
            <person name="Solomon K.V."/>
            <person name="De Groot R."/>
            <person name="Kuo A."/>
            <person name="Mondo S.J."/>
            <person name="Salamov A.A."/>
            <person name="Labutti K."/>
            <person name="Zhao Z."/>
            <person name="Chiniquy J."/>
            <person name="Barry K."/>
            <person name="Brewer H.M."/>
            <person name="Purvine S.O."/>
            <person name="Wright A.T."/>
            <person name="Boxma B."/>
            <person name="Van Alen T."/>
            <person name="Hackstein J.H."/>
            <person name="Baker S.E."/>
            <person name="Grigoriev I.V."/>
            <person name="O'Malley M.A."/>
        </authorList>
    </citation>
    <scope>NUCLEOTIDE SEQUENCE [LARGE SCALE GENOMIC DNA]</scope>
    <source>
        <strain evidence="3">finn</strain>
    </source>
</reference>
<feature type="region of interest" description="Disordered" evidence="1">
    <location>
        <begin position="461"/>
        <end position="482"/>
    </location>
</feature>
<feature type="compositionally biased region" description="Low complexity" evidence="1">
    <location>
        <begin position="520"/>
        <end position="538"/>
    </location>
</feature>
<feature type="region of interest" description="Disordered" evidence="1">
    <location>
        <begin position="272"/>
        <end position="319"/>
    </location>
</feature>
<comment type="caution">
    <text evidence="2">The sequence shown here is derived from an EMBL/GenBank/DDBJ whole genome shotgun (WGS) entry which is preliminary data.</text>
</comment>
<protein>
    <submittedName>
        <fullName evidence="2">Uncharacterized protein</fullName>
    </submittedName>
</protein>
<evidence type="ECO:0000313" key="2">
    <source>
        <dbReference type="EMBL" id="ORX51772.1"/>
    </source>
</evidence>
<dbReference type="OrthoDB" id="2160934at2759"/>
<reference evidence="2 3" key="2">
    <citation type="submission" date="2016-08" db="EMBL/GenBank/DDBJ databases">
        <title>Pervasive Adenine N6-methylation of Active Genes in Fungi.</title>
        <authorList>
            <consortium name="DOE Joint Genome Institute"/>
            <person name="Mondo S.J."/>
            <person name="Dannebaum R.O."/>
            <person name="Kuo R.C."/>
            <person name="Labutti K."/>
            <person name="Haridas S."/>
            <person name="Kuo A."/>
            <person name="Salamov A."/>
            <person name="Ahrendt S.R."/>
            <person name="Lipzen A."/>
            <person name="Sullivan W."/>
            <person name="Andreopoulos W.B."/>
            <person name="Clum A."/>
            <person name="Lindquist E."/>
            <person name="Daum C."/>
            <person name="Ramamoorthy G.K."/>
            <person name="Gryganskyi A."/>
            <person name="Culley D."/>
            <person name="Magnuson J.K."/>
            <person name="James T.Y."/>
            <person name="O'Malley M.A."/>
            <person name="Stajich J.E."/>
            <person name="Spatafora J.W."/>
            <person name="Visel A."/>
            <person name="Grigoriev I.V."/>
        </authorList>
    </citation>
    <scope>NUCLEOTIDE SEQUENCE [LARGE SCALE GENOMIC DNA]</scope>
    <source>
        <strain evidence="3">finn</strain>
    </source>
</reference>
<organism evidence="2 3">
    <name type="scientific">Piromyces finnis</name>
    <dbReference type="NCBI Taxonomy" id="1754191"/>
    <lineage>
        <taxon>Eukaryota</taxon>
        <taxon>Fungi</taxon>
        <taxon>Fungi incertae sedis</taxon>
        <taxon>Chytridiomycota</taxon>
        <taxon>Chytridiomycota incertae sedis</taxon>
        <taxon>Neocallimastigomycetes</taxon>
        <taxon>Neocallimastigales</taxon>
        <taxon>Neocallimastigaceae</taxon>
        <taxon>Piromyces</taxon>
    </lineage>
</organism>
<name>A0A1Y1VB43_9FUNG</name>
<gene>
    <name evidence="2" type="ORF">BCR36DRAFT_411747</name>
</gene>
<feature type="compositionally biased region" description="Acidic residues" evidence="1">
    <location>
        <begin position="303"/>
        <end position="316"/>
    </location>
</feature>
<feature type="compositionally biased region" description="Polar residues" evidence="1">
    <location>
        <begin position="283"/>
        <end position="293"/>
    </location>
</feature>
<feature type="compositionally biased region" description="Basic residues" evidence="1">
    <location>
        <begin position="543"/>
        <end position="558"/>
    </location>
</feature>
<feature type="region of interest" description="Disordered" evidence="1">
    <location>
        <begin position="891"/>
        <end position="929"/>
    </location>
</feature>
<evidence type="ECO:0000313" key="3">
    <source>
        <dbReference type="Proteomes" id="UP000193719"/>
    </source>
</evidence>
<feature type="compositionally biased region" description="Low complexity" evidence="1">
    <location>
        <begin position="891"/>
        <end position="908"/>
    </location>
</feature>
<sequence>MNFKKSTDKSKKFGNQYEYYNTFEKYGSNNESFKYRNNKNEYYFQNPQDSYYNASITQTYYNNPSQSIYPYMQFNYETSELQYNSTQSNTFYNEKPYINSQPPNLFNSSMIPIPPPPSKPPPPLNIALIPPIPSEPLPSFSNIPSISSPFPNKTPSSFNNSNRYKFNFKPTTSNTLTTSSNNKLSIENTKVSNIPIQTKSPETYSKDNNNKINSSNDIFQTQSFSLNKNKLNKNASKIKFNIKTKKILSTSIISDNEVTDNVVSKSDKKNLMKTDEKSKCDTNLENGLSSKNENIISNKDDNDSNSDNDDDNDDDSMSISDDSSVILYEVQKSQKNGIFSFSKTEMNNTKQNSPELLNDVYDINIFKRKENNNISTTIDSNAGREKELNKILYQFNINSNLNNENFPIANSKTQSNSKSNNIQNNVNSNDNNRNINITKETEVNKEKVVKNVSNNQKIDCEDNKEKSVKSISNDQKVDNKGNKEKIIKNVNINNNQKVDNEDSKEKGVNSVNNNEKKIDNIPNNKINNNSNNKNNNEINKVKTEKKKKKKKKSKKKGGKIKEMNLDKEIDRNNSRIEYEEYKHLNYDDDDDDNNNNNNNNNNSGTNNTIEINKKKKIQEKNLKNSSSNEKCKHKKDTINNQCKKEKEVSIIPNCINNDINKKDNTINVKKDDIKNNCNLLNSINNINNKNEFNGNMNPQYKNDIKMKRGGRDVKLNNLDDNLSEFNSDLNEKSSIFTLSSDTFDIDDLSSDGLSLSSHGLSSNDDMMNLKKSIKLMNNNKILLDSKTLINSSSTLFKQDKESLSSATALYESERNVNPTFGPLKEKLNIRSSYDRTIIDISNKQDLKTNLNDIMNTNTYDIVYDVDRKCIFNNSKHQEACSIHSQYTINSETNDNHNNNNHSGRKSSNMSHSSYDRDNNPIEINSFDDERNNRDVKDNYCDFYDDKMLIDHIATPNNSILSADLRDRIVTPFCKIVNSEKKIISPSNPNTPFNTIGYNDRAITPTFYRISPFDKCTSNLYQRTPFNTNNDNDDNNRDESDDEDNKSIRSLITNNNSIKNDPKNALAESSINNNSNSITIQSFSSSLSEDERLLKDKYFEQCNGDEKKEKSPQPENNIMKIIIENSSDTHSIISSRKTSICSSCPTSDAPYPTLIPSPSRNMKNIRMKIDLGQSPVIQRIARLKIKPLKKPVHRLLFNNINNNNNNSNNFKSYQKTRYEESSTENYYDFSIKSNPIKQNKETKNEYIDKPSPIFNDTTIRENNYSFSNGDVLYGSNSTFNFENRKRSFDSALLKNNEIYNVVKKIKLNRNNGNNNNKIYEAFLNNKKRNFDRLNDNMEVISLDDEVQCSEDIGEVLYNINKPGNKHMFYDTINTNEFSNDAQDNGNNKNNYLYKKVQDQDVESLELNEKVRSISKNLFSFDSKNKNLNHGTLVIHHKKIEYNEFFEFENLIISYIKKRTPFNIIFDVIQNNKNKLSVNVFKRVIEEGIRKNDPNIIKTVFLIAKSVRHLDTVHFSAEDFQYFLSLIEYRESDVDTFNEVIEGLKESKVNPPALFVIHICSMYMKFKCFEEIDNVLRLYSESFLTNKYQKKQAIHRLISIMIDKRLISQTYNFFVFLDKHEVGIKEKDLVSLGAFCVDDKFINPTIFSTLTKIAVKHVMEYTSPYLYWEKILIHCILKNKIEAAIIIYRKLIKFYLPSPETLKLFLDFSIKHNNLNDFMKRFICNFKILNSESVKQFTMNSLSVPFLNESINYCIASNLYSHAMWLFIFMNRHNIKIDDMIYIKLLTTKVQFKPRDLEDLVDAIIRNHSKIQIDFYLLEKVTEDFYNQKKFNLASKLLLYIKSKSYYQCCMTINLQLKILLNDDNVDEAYKLFLSVLNENEVVLEESDIKKLLDRLIFKCNGKNKKIQFNTIWLVFEYLKKISNFSNINKELFISLIKLIIQENQWTKGMEILKYYGEYQELNYEKNTFISLFKAIESKEFTNNRKEGFIISLFIFCCKNKMINFDKESIKNGVLRIEESLPFSILRLLFIQAFEYIYKNHPELKDTSTSPDHFNDLWWNKEFKVIFPSTIDYHGTVLEFEKYIPVVAEEFKKLCPPFDIYEEANQIKPTSITTSPSFSSTATKKPMELILSKSNIFKWIKSVYNNSYSLFDIIGISSPIHSSYELTTLISN</sequence>
<evidence type="ECO:0000256" key="1">
    <source>
        <dbReference type="SAM" id="MobiDB-lite"/>
    </source>
</evidence>
<feature type="region of interest" description="Disordered" evidence="1">
    <location>
        <begin position="406"/>
        <end position="442"/>
    </location>
</feature>
<feature type="region of interest" description="Disordered" evidence="1">
    <location>
        <begin position="585"/>
        <end position="610"/>
    </location>
</feature>
<dbReference type="EMBL" id="MCFH01000017">
    <property type="protein sequence ID" value="ORX51772.1"/>
    <property type="molecule type" value="Genomic_DNA"/>
</dbReference>
<dbReference type="STRING" id="1754191.A0A1Y1VB43"/>
<feature type="region of interest" description="Disordered" evidence="1">
    <location>
        <begin position="1021"/>
        <end position="1044"/>
    </location>
</feature>
<proteinExistence type="predicted"/>
<feature type="compositionally biased region" description="Low complexity" evidence="1">
    <location>
        <begin position="406"/>
        <end position="438"/>
    </location>
</feature>
<keyword evidence="3" id="KW-1185">Reference proteome</keyword>
<feature type="compositionally biased region" description="Basic and acidic residues" evidence="1">
    <location>
        <begin position="272"/>
        <end position="282"/>
    </location>
</feature>
<feature type="compositionally biased region" description="Basic and acidic residues" evidence="1">
    <location>
        <begin position="498"/>
        <end position="507"/>
    </location>
</feature>
<feature type="region of interest" description="Disordered" evidence="1">
    <location>
        <begin position="497"/>
        <end position="566"/>
    </location>
</feature>
<dbReference type="Proteomes" id="UP000193719">
    <property type="component" value="Unassembled WGS sequence"/>
</dbReference>
<accession>A0A1Y1VB43</accession>